<dbReference type="OrthoDB" id="319167at2"/>
<reference evidence="5 6" key="1">
    <citation type="submission" date="2018-08" db="EMBL/GenBank/DDBJ databases">
        <title>A genome reference for cultivated species of the human gut microbiota.</title>
        <authorList>
            <person name="Zou Y."/>
            <person name="Xue W."/>
            <person name="Luo G."/>
        </authorList>
    </citation>
    <scope>NUCLEOTIDE SEQUENCE [LARGE SCALE GENOMIC DNA]</scope>
    <source>
        <strain evidence="5 6">AF42-9</strain>
    </source>
</reference>
<sequence length="429" mass="49139">MKLFERLFKHITLAFLLCFFAPSTASSPNNEPTLQADSIEISLLTCGPRQQVYSLYGHTAIRFQDKQTGRDIAINYGVFSFDQPFFVLRFVFGLTDYEMGIAPFDIFEWEYGPTGCGVRQQVLNLTAQEKMAIAQAVDRNMEPQNRVYRYNFFYDNCTTRARDIIANNLNGRIVYDTSTPQHLNTSTPQHHNTPAQYPTFRNLIHNYNETHRWARFGNDLLLGVKADYNTTFEQQQFLPERLCADFERAHIISADGTKRNLVSSSFWLFEPTTKQQSTQQTNMSILDVFSPLVTFSILSILTLIIAIVEYRRKRIIWVFDASIMLTTGACGLLLFAMIFSQHPTVSLNLQILLLNPINIFMLYSVTKAAHKNRIHWWTKAWSALILLLLAGSFLQSYAEGITIVALSLLLRNISNIYTFKNTGSKQPKA</sequence>
<feature type="transmembrane region" description="Helical" evidence="1">
    <location>
        <begin position="315"/>
        <end position="339"/>
    </location>
</feature>
<name>A0A415GDP4_9BACT</name>
<evidence type="ECO:0000313" key="5">
    <source>
        <dbReference type="EMBL" id="RHK46891.1"/>
    </source>
</evidence>
<evidence type="ECO:0000259" key="3">
    <source>
        <dbReference type="Pfam" id="PF13387"/>
    </source>
</evidence>
<keyword evidence="1" id="KW-1133">Transmembrane helix</keyword>
<feature type="transmembrane region" description="Helical" evidence="1">
    <location>
        <begin position="345"/>
        <end position="364"/>
    </location>
</feature>
<protein>
    <submittedName>
        <fullName evidence="5">DUF4105 domain-containing protein</fullName>
    </submittedName>
</protein>
<feature type="chain" id="PRO_5019501938" evidence="2">
    <location>
        <begin position="26"/>
        <end position="429"/>
    </location>
</feature>
<keyword evidence="1" id="KW-0812">Transmembrane</keyword>
<organism evidence="5 6">
    <name type="scientific">Leyella stercorea</name>
    <dbReference type="NCBI Taxonomy" id="363265"/>
    <lineage>
        <taxon>Bacteria</taxon>
        <taxon>Pseudomonadati</taxon>
        <taxon>Bacteroidota</taxon>
        <taxon>Bacteroidia</taxon>
        <taxon>Bacteroidales</taxon>
        <taxon>Prevotellaceae</taxon>
        <taxon>Leyella</taxon>
    </lineage>
</organism>
<dbReference type="Pfam" id="PF13387">
    <property type="entry name" value="Lnb_N"/>
    <property type="match status" value="1"/>
</dbReference>
<keyword evidence="6" id="KW-1185">Reference proteome</keyword>
<evidence type="ECO:0000256" key="2">
    <source>
        <dbReference type="SAM" id="SignalP"/>
    </source>
</evidence>
<dbReference type="Proteomes" id="UP000286598">
    <property type="component" value="Unassembled WGS sequence"/>
</dbReference>
<comment type="caution">
    <text evidence="5">The sequence shown here is derived from an EMBL/GenBank/DDBJ whole genome shotgun (WGS) entry which is preliminary data.</text>
</comment>
<feature type="signal peptide" evidence="2">
    <location>
        <begin position="1"/>
        <end position="25"/>
    </location>
</feature>
<feature type="domain" description="Lnb-like transmembrane" evidence="4">
    <location>
        <begin position="287"/>
        <end position="419"/>
    </location>
</feature>
<proteinExistence type="predicted"/>
<keyword evidence="2" id="KW-0732">Signal</keyword>
<dbReference type="EMBL" id="QRNO01000103">
    <property type="protein sequence ID" value="RHK46891.1"/>
    <property type="molecule type" value="Genomic_DNA"/>
</dbReference>
<feature type="transmembrane region" description="Helical" evidence="1">
    <location>
        <begin position="288"/>
        <end position="308"/>
    </location>
</feature>
<dbReference type="Pfam" id="PF25221">
    <property type="entry name" value="5TMH_Lnb"/>
    <property type="match status" value="1"/>
</dbReference>
<keyword evidence="1" id="KW-0472">Membrane</keyword>
<gene>
    <name evidence="5" type="ORF">DW060_12760</name>
</gene>
<dbReference type="AlphaFoldDB" id="A0A415GDP4"/>
<dbReference type="InterPro" id="IPR057436">
    <property type="entry name" value="5TMH_Lnb"/>
</dbReference>
<accession>A0A415GDP4</accession>
<feature type="domain" description="Lnb N-terminal periplasmic" evidence="3">
    <location>
        <begin position="33"/>
        <end position="176"/>
    </location>
</feature>
<evidence type="ECO:0000313" key="6">
    <source>
        <dbReference type="Proteomes" id="UP000286598"/>
    </source>
</evidence>
<evidence type="ECO:0000256" key="1">
    <source>
        <dbReference type="SAM" id="Phobius"/>
    </source>
</evidence>
<evidence type="ECO:0000259" key="4">
    <source>
        <dbReference type="Pfam" id="PF25221"/>
    </source>
</evidence>
<dbReference type="InterPro" id="IPR025178">
    <property type="entry name" value="Lnb_N"/>
</dbReference>